<feature type="transmembrane region" description="Helical" evidence="1">
    <location>
        <begin position="131"/>
        <end position="148"/>
    </location>
</feature>
<protein>
    <submittedName>
        <fullName evidence="2">Uncharacterized protein</fullName>
    </submittedName>
</protein>
<proteinExistence type="predicted"/>
<keyword evidence="1" id="KW-0812">Transmembrane</keyword>
<keyword evidence="1" id="KW-0472">Membrane</keyword>
<sequence>MGDRQDEWQWRPEPGWLGLSLLGLTTGGLVGAAYVVVIVAADFMGTGVLNGDPGGTLTGLLGLAVFGAVCGGLAGLAGGFVVGLVLTFLVGRRMPGRAASGLTFVGAATTVALMMWPILDGVLDLPSHGDTALVVSGSVVAGLVAIWFHGQLPGRAAEVFAE</sequence>
<gene>
    <name evidence="2" type="ORF">ACFQO6_22965</name>
</gene>
<dbReference type="EMBL" id="JBHTCH010000028">
    <property type="protein sequence ID" value="MFC7363151.1"/>
    <property type="molecule type" value="Genomic_DNA"/>
</dbReference>
<comment type="caution">
    <text evidence="2">The sequence shown here is derived from an EMBL/GenBank/DDBJ whole genome shotgun (WGS) entry which is preliminary data.</text>
</comment>
<evidence type="ECO:0000313" key="2">
    <source>
        <dbReference type="EMBL" id="MFC7363151.1"/>
    </source>
</evidence>
<keyword evidence="1" id="KW-1133">Transmembrane helix</keyword>
<feature type="transmembrane region" description="Helical" evidence="1">
    <location>
        <begin position="101"/>
        <end position="119"/>
    </location>
</feature>
<evidence type="ECO:0000313" key="3">
    <source>
        <dbReference type="Proteomes" id="UP001596524"/>
    </source>
</evidence>
<reference evidence="3" key="1">
    <citation type="journal article" date="2019" name="Int. J. Syst. Evol. Microbiol.">
        <title>The Global Catalogue of Microorganisms (GCM) 10K type strain sequencing project: providing services to taxonomists for standard genome sequencing and annotation.</title>
        <authorList>
            <consortium name="The Broad Institute Genomics Platform"/>
            <consortium name="The Broad Institute Genome Sequencing Center for Infectious Disease"/>
            <person name="Wu L."/>
            <person name="Ma J."/>
        </authorList>
    </citation>
    <scope>NUCLEOTIDE SEQUENCE [LARGE SCALE GENOMIC DNA]</scope>
    <source>
        <strain evidence="3">FCH27</strain>
    </source>
</reference>
<evidence type="ECO:0000256" key="1">
    <source>
        <dbReference type="SAM" id="Phobius"/>
    </source>
</evidence>
<dbReference type="RefSeq" id="WP_255891526.1">
    <property type="nucleotide sequence ID" value="NZ_JAFMZM010000004.1"/>
</dbReference>
<organism evidence="2 3">
    <name type="scientific">Nocardioides astragali</name>
    <dbReference type="NCBI Taxonomy" id="1776736"/>
    <lineage>
        <taxon>Bacteria</taxon>
        <taxon>Bacillati</taxon>
        <taxon>Actinomycetota</taxon>
        <taxon>Actinomycetes</taxon>
        <taxon>Propionibacteriales</taxon>
        <taxon>Nocardioidaceae</taxon>
        <taxon>Nocardioides</taxon>
    </lineage>
</organism>
<keyword evidence="3" id="KW-1185">Reference proteome</keyword>
<name>A0ABW2N777_9ACTN</name>
<feature type="transmembrane region" description="Helical" evidence="1">
    <location>
        <begin position="21"/>
        <end position="41"/>
    </location>
</feature>
<dbReference type="Proteomes" id="UP001596524">
    <property type="component" value="Unassembled WGS sequence"/>
</dbReference>
<accession>A0ABW2N777</accession>
<feature type="transmembrane region" description="Helical" evidence="1">
    <location>
        <begin position="61"/>
        <end position="89"/>
    </location>
</feature>